<feature type="site" description="Important for substrate specificity" evidence="3">
    <location>
        <position position="152"/>
    </location>
</feature>
<dbReference type="InterPro" id="IPR029001">
    <property type="entry name" value="ITPase-like_fam"/>
</dbReference>
<evidence type="ECO:0000256" key="3">
    <source>
        <dbReference type="HAMAP-Rule" id="MF_00528"/>
    </source>
</evidence>
<evidence type="ECO:0000256" key="1">
    <source>
        <dbReference type="ARBA" id="ARBA00001968"/>
    </source>
</evidence>
<keyword evidence="3" id="KW-0546">Nucleotide metabolism</keyword>
<dbReference type="PIRSF" id="PIRSF006305">
    <property type="entry name" value="Maf"/>
    <property type="match status" value="1"/>
</dbReference>
<accession>A0ABS9GZH9</accession>
<evidence type="ECO:0000313" key="4">
    <source>
        <dbReference type="EMBL" id="MCF6138099.1"/>
    </source>
</evidence>
<keyword evidence="5" id="KW-1185">Reference proteome</keyword>
<gene>
    <name evidence="4" type="ORF">L2716_10220</name>
</gene>
<comment type="function">
    <text evidence="3">Nucleoside triphosphate pyrophosphatase that hydrolyzes dTTP and UTP. May have a dual role in cell division arrest and in preventing the incorporation of modified nucleotides into cellular nucleic acids.</text>
</comment>
<name>A0ABS9GZH9_9BACL</name>
<dbReference type="RefSeq" id="WP_236334247.1">
    <property type="nucleotide sequence ID" value="NZ_JAKIJS010000001.1"/>
</dbReference>
<feature type="site" description="Important for substrate specificity" evidence="3">
    <location>
        <position position="12"/>
    </location>
</feature>
<organism evidence="4 5">
    <name type="scientific">Pseudalkalibacillus berkeleyi</name>
    <dbReference type="NCBI Taxonomy" id="1069813"/>
    <lineage>
        <taxon>Bacteria</taxon>
        <taxon>Bacillati</taxon>
        <taxon>Bacillota</taxon>
        <taxon>Bacilli</taxon>
        <taxon>Bacillales</taxon>
        <taxon>Fictibacillaceae</taxon>
        <taxon>Pseudalkalibacillus</taxon>
    </lineage>
</organism>
<sequence length="193" mass="21592">MKRLILASGSPRRKELLETAHLPFIIQKSSVNENISDEYTPAEIVEQLSLRKAKDIAQYYPDDVVLGSDTVVVYDGQVLGKPKSDEDAYETLSKLSGKTHQVYTGVAIISEEREICFHEATEVTFWTLTSEEIKEYVSLGECKDKAGSYGIQGYGSTLVKQINGDYFNVVGLPISRTVRELKSFDITKRSVTE</sequence>
<keyword evidence="3" id="KW-0963">Cytoplasm</keyword>
<feature type="site" description="Important for substrate specificity" evidence="3">
    <location>
        <position position="70"/>
    </location>
</feature>
<reference evidence="4 5" key="1">
    <citation type="submission" date="2022-01" db="EMBL/GenBank/DDBJ databases">
        <title>Alkalihalobacillus sp. EGI L200015, a novel bacterium isolated from a salt lake sediment.</title>
        <authorList>
            <person name="Gao L."/>
            <person name="Fang B.-Z."/>
            <person name="Li W.-J."/>
        </authorList>
    </citation>
    <scope>NUCLEOTIDE SEQUENCE [LARGE SCALE GENOMIC DNA]</scope>
    <source>
        <strain evidence="4 5">KCTC 12718</strain>
    </source>
</reference>
<comment type="subcellular location">
    <subcellularLocation>
        <location evidence="3">Cytoplasm</location>
    </subcellularLocation>
</comment>
<dbReference type="PANTHER" id="PTHR43213:SF5">
    <property type="entry name" value="BIFUNCTIONAL DTTP_UTP PYROPHOSPHATASE_METHYLTRANSFERASE PROTEIN-RELATED"/>
    <property type="match status" value="1"/>
</dbReference>
<comment type="catalytic activity">
    <reaction evidence="3">
        <text>UTP + H2O = UMP + diphosphate + H(+)</text>
        <dbReference type="Rhea" id="RHEA:29395"/>
        <dbReference type="ChEBI" id="CHEBI:15377"/>
        <dbReference type="ChEBI" id="CHEBI:15378"/>
        <dbReference type="ChEBI" id="CHEBI:33019"/>
        <dbReference type="ChEBI" id="CHEBI:46398"/>
        <dbReference type="ChEBI" id="CHEBI:57865"/>
        <dbReference type="EC" id="3.6.1.9"/>
    </reaction>
</comment>
<dbReference type="Gene3D" id="3.90.950.10">
    <property type="match status" value="1"/>
</dbReference>
<dbReference type="InterPro" id="IPR003697">
    <property type="entry name" value="Maf-like"/>
</dbReference>
<dbReference type="CDD" id="cd00555">
    <property type="entry name" value="Maf"/>
    <property type="match status" value="1"/>
</dbReference>
<evidence type="ECO:0000313" key="5">
    <source>
        <dbReference type="Proteomes" id="UP001649381"/>
    </source>
</evidence>
<dbReference type="SUPFAM" id="SSF52972">
    <property type="entry name" value="ITPase-like"/>
    <property type="match status" value="1"/>
</dbReference>
<comment type="caution">
    <text evidence="4">The sequence shown here is derived from an EMBL/GenBank/DDBJ whole genome shotgun (WGS) entry which is preliminary data.</text>
</comment>
<protein>
    <recommendedName>
        <fullName evidence="3">dTTP/UTP pyrophosphatase</fullName>
        <shortName evidence="3">dTTPase/UTPase</shortName>
        <ecNumber evidence="3">3.6.1.9</ecNumber>
    </recommendedName>
    <alternativeName>
        <fullName evidence="3">Nucleoside triphosphate pyrophosphatase</fullName>
    </alternativeName>
    <alternativeName>
        <fullName evidence="3">Nucleotide pyrophosphatase</fullName>
        <shortName evidence="3">Nucleotide PPase</shortName>
    </alternativeName>
</protein>
<proteinExistence type="inferred from homology"/>
<dbReference type="NCBIfam" id="TIGR00172">
    <property type="entry name" value="maf"/>
    <property type="match status" value="1"/>
</dbReference>
<dbReference type="EMBL" id="JAKIJS010000001">
    <property type="protein sequence ID" value="MCF6138099.1"/>
    <property type="molecule type" value="Genomic_DNA"/>
</dbReference>
<comment type="caution">
    <text evidence="3">Lacks conserved residue(s) required for the propagation of feature annotation.</text>
</comment>
<comment type="catalytic activity">
    <reaction evidence="3">
        <text>dTTP + H2O = dTMP + diphosphate + H(+)</text>
        <dbReference type="Rhea" id="RHEA:28534"/>
        <dbReference type="ChEBI" id="CHEBI:15377"/>
        <dbReference type="ChEBI" id="CHEBI:15378"/>
        <dbReference type="ChEBI" id="CHEBI:33019"/>
        <dbReference type="ChEBI" id="CHEBI:37568"/>
        <dbReference type="ChEBI" id="CHEBI:63528"/>
        <dbReference type="EC" id="3.6.1.9"/>
    </reaction>
</comment>
<comment type="cofactor">
    <cofactor evidence="1 3">
        <name>a divalent metal cation</name>
        <dbReference type="ChEBI" id="CHEBI:60240"/>
    </cofactor>
</comment>
<dbReference type="HAMAP" id="MF_00528">
    <property type="entry name" value="Maf"/>
    <property type="match status" value="1"/>
</dbReference>
<dbReference type="EC" id="3.6.1.9" evidence="3"/>
<dbReference type="PANTHER" id="PTHR43213">
    <property type="entry name" value="BIFUNCTIONAL DTTP/UTP PYROPHOSPHATASE/METHYLTRANSFERASE PROTEIN-RELATED"/>
    <property type="match status" value="1"/>
</dbReference>
<comment type="similarity">
    <text evidence="3">Belongs to the Maf family. YhdE subfamily.</text>
</comment>
<keyword evidence="2 3" id="KW-0378">Hydrolase</keyword>
<evidence type="ECO:0000256" key="2">
    <source>
        <dbReference type="ARBA" id="ARBA00022801"/>
    </source>
</evidence>
<feature type="active site" description="Proton acceptor" evidence="3">
    <location>
        <position position="69"/>
    </location>
</feature>
<dbReference type="Proteomes" id="UP001649381">
    <property type="component" value="Unassembled WGS sequence"/>
</dbReference>
<dbReference type="Pfam" id="PF02545">
    <property type="entry name" value="Maf"/>
    <property type="match status" value="1"/>
</dbReference>